<proteinExistence type="predicted"/>
<dbReference type="GeneID" id="109611688"/>
<dbReference type="Proteomes" id="UP001652621">
    <property type="component" value="Unplaced"/>
</dbReference>
<feature type="compositionally biased region" description="Low complexity" evidence="1">
    <location>
        <begin position="151"/>
        <end position="184"/>
    </location>
</feature>
<accession>A0ABM3VHH1</accession>
<evidence type="ECO:0000256" key="1">
    <source>
        <dbReference type="SAM" id="MobiDB-lite"/>
    </source>
</evidence>
<name>A0ABM3VHH1_MUSDO</name>
<organism evidence="2 3">
    <name type="scientific">Musca domestica</name>
    <name type="common">House fly</name>
    <dbReference type="NCBI Taxonomy" id="7370"/>
    <lineage>
        <taxon>Eukaryota</taxon>
        <taxon>Metazoa</taxon>
        <taxon>Ecdysozoa</taxon>
        <taxon>Arthropoda</taxon>
        <taxon>Hexapoda</taxon>
        <taxon>Insecta</taxon>
        <taxon>Pterygota</taxon>
        <taxon>Neoptera</taxon>
        <taxon>Endopterygota</taxon>
        <taxon>Diptera</taxon>
        <taxon>Brachycera</taxon>
        <taxon>Muscomorpha</taxon>
        <taxon>Muscoidea</taxon>
        <taxon>Muscidae</taxon>
        <taxon>Musca</taxon>
    </lineage>
</organism>
<protein>
    <submittedName>
        <fullName evidence="3">Uncharacterized protein LOC109611688</fullName>
    </submittedName>
</protein>
<evidence type="ECO:0000313" key="2">
    <source>
        <dbReference type="Proteomes" id="UP001652621"/>
    </source>
</evidence>
<evidence type="ECO:0000313" key="3">
    <source>
        <dbReference type="RefSeq" id="XP_058985242.1"/>
    </source>
</evidence>
<reference evidence="3" key="1">
    <citation type="submission" date="2025-08" db="UniProtKB">
        <authorList>
            <consortium name="RefSeq"/>
        </authorList>
    </citation>
    <scope>IDENTIFICATION</scope>
    <source>
        <strain evidence="3">Aabys</strain>
        <tissue evidence="3">Whole body</tissue>
    </source>
</reference>
<keyword evidence="2" id="KW-1185">Reference proteome</keyword>
<sequence length="214" mass="23744">MLAFHNEHIASCAFLTYFTPDSTTASTSPTALTTAAAATILNDKQALTGILMRPKQFTNFARRLHPYEFIREGGDIFKTHQPPTFMPLLQETLVPQYQQQQQQHYHLQHSNPCRIFKDYLNNSKPAMPSLILDSSKQHYQDEQHQFILNRTSSSSSSTTTASSTATATATTTTSISSMSSSSPSSPLPAVPVTASKQHQCSNDFVQIKFNLTKL</sequence>
<dbReference type="RefSeq" id="XP_058985242.1">
    <property type="nucleotide sequence ID" value="XM_059129259.1"/>
</dbReference>
<gene>
    <name evidence="3" type="primary">LOC109611688</name>
</gene>
<feature type="region of interest" description="Disordered" evidence="1">
    <location>
        <begin position="149"/>
        <end position="195"/>
    </location>
</feature>